<proteinExistence type="predicted"/>
<dbReference type="Gene3D" id="3.20.20.150">
    <property type="entry name" value="Divalent-metal-dependent TIM barrel enzymes"/>
    <property type="match status" value="1"/>
</dbReference>
<evidence type="ECO:0000259" key="1">
    <source>
        <dbReference type="Pfam" id="PF01261"/>
    </source>
</evidence>
<dbReference type="AlphaFoldDB" id="X0YRN4"/>
<reference evidence="2" key="1">
    <citation type="journal article" date="2014" name="Front. Microbiol.">
        <title>High frequency of phylogenetically diverse reductive dehalogenase-homologous genes in deep subseafloor sedimentary metagenomes.</title>
        <authorList>
            <person name="Kawai M."/>
            <person name="Futagami T."/>
            <person name="Toyoda A."/>
            <person name="Takaki Y."/>
            <person name="Nishi S."/>
            <person name="Hori S."/>
            <person name="Arai W."/>
            <person name="Tsubouchi T."/>
            <person name="Morono Y."/>
            <person name="Uchiyama I."/>
            <person name="Ito T."/>
            <person name="Fujiyama A."/>
            <person name="Inagaki F."/>
            <person name="Takami H."/>
        </authorList>
    </citation>
    <scope>NUCLEOTIDE SEQUENCE</scope>
    <source>
        <strain evidence="2">Expedition CK06-06</strain>
    </source>
</reference>
<dbReference type="PANTHER" id="PTHR12110:SF21">
    <property type="entry name" value="XYLOSE ISOMERASE-LIKE TIM BARREL DOMAIN-CONTAINING PROTEIN"/>
    <property type="match status" value="1"/>
</dbReference>
<organism evidence="2">
    <name type="scientific">marine sediment metagenome</name>
    <dbReference type="NCBI Taxonomy" id="412755"/>
    <lineage>
        <taxon>unclassified sequences</taxon>
        <taxon>metagenomes</taxon>
        <taxon>ecological metagenomes</taxon>
    </lineage>
</organism>
<comment type="caution">
    <text evidence="2">The sequence shown here is derived from an EMBL/GenBank/DDBJ whole genome shotgun (WGS) entry which is preliminary data.</text>
</comment>
<dbReference type="SUPFAM" id="SSF51658">
    <property type="entry name" value="Xylose isomerase-like"/>
    <property type="match status" value="1"/>
</dbReference>
<feature type="non-terminal residue" evidence="2">
    <location>
        <position position="1"/>
    </location>
</feature>
<name>X0YRN4_9ZZZZ</name>
<protein>
    <recommendedName>
        <fullName evidence="1">Xylose isomerase-like TIM barrel domain-containing protein</fullName>
    </recommendedName>
</protein>
<dbReference type="PANTHER" id="PTHR12110">
    <property type="entry name" value="HYDROXYPYRUVATE ISOMERASE"/>
    <property type="match status" value="1"/>
</dbReference>
<dbReference type="InterPro" id="IPR013022">
    <property type="entry name" value="Xyl_isomerase-like_TIM-brl"/>
</dbReference>
<dbReference type="EMBL" id="BARS01050738">
    <property type="protein sequence ID" value="GAG51048.1"/>
    <property type="molecule type" value="Genomic_DNA"/>
</dbReference>
<feature type="domain" description="Xylose isomerase-like TIM barrel" evidence="1">
    <location>
        <begin position="2"/>
        <end position="196"/>
    </location>
</feature>
<evidence type="ECO:0000313" key="2">
    <source>
        <dbReference type="EMBL" id="GAG51048.1"/>
    </source>
</evidence>
<dbReference type="Pfam" id="PF01261">
    <property type="entry name" value="AP_endonuc_2"/>
    <property type="match status" value="1"/>
</dbReference>
<dbReference type="InterPro" id="IPR036237">
    <property type="entry name" value="Xyl_isomerase-like_sf"/>
</dbReference>
<dbReference type="InterPro" id="IPR050312">
    <property type="entry name" value="IolE/XylAMocC-like"/>
</dbReference>
<sequence>EFKAIVKICERLEIINVINIPSSISPEIVSEYMNTYPGAPPANFSIPEDVLWSEIWENFINTIKDCVEIVETSGMKLAIEACPCSVVSNSDSFLRLANEVGSDSLGMNLDTAHLFVQKEPLEIVVEKLGDRLFGTHICDNDGCNDYHWPPGKGKIKWKGVLRSLRKIGYEGFLDIEINQVDDPDASYLEGKEYLEKFLKELNAV</sequence>
<accession>X0YRN4</accession>
<gene>
    <name evidence="2" type="ORF">S01H1_75692</name>
</gene>